<feature type="domain" description="Non-canonical purine NTP phosphatase/PRRC1" evidence="13">
    <location>
        <begin position="111"/>
        <end position="268"/>
    </location>
</feature>
<gene>
    <name evidence="14" type="ORF">TeGR_g4265</name>
</gene>
<sequence length="278" mass="30719">MDFGEKSKEEEKALAKTAREKYASDLDNQVREQARVQEKLRVDNEKRYDLGTSRNQLPPPTGNVWKEMRAAQTEIVKAKANAYQDALDNQIEDLRRIRATPLTSRRLLVASVSELKLRAVRDAFTPMDDVVGVDAASGVDSQPIGLDETFAGARGRLDAALRSELARKASVVIAIESGIVQVGGAYVDMSVVLAKDVKGGREATATSAGVQIPSSYIDQWRNSEKWATVGEVIAAEVNCNKVDPHQYLTQKHFERATLITEAVRVACSTLWSKNERFL</sequence>
<evidence type="ECO:0000256" key="6">
    <source>
        <dbReference type="ARBA" id="ARBA00022842"/>
    </source>
</evidence>
<comment type="catalytic activity">
    <reaction evidence="11">
        <text>XTP + H2O = XDP + phosphate + H(+)</text>
        <dbReference type="Rhea" id="RHEA:28406"/>
        <dbReference type="ChEBI" id="CHEBI:15377"/>
        <dbReference type="ChEBI" id="CHEBI:15378"/>
        <dbReference type="ChEBI" id="CHEBI:43474"/>
        <dbReference type="ChEBI" id="CHEBI:59884"/>
        <dbReference type="ChEBI" id="CHEBI:61314"/>
        <dbReference type="EC" id="3.6.1.73"/>
    </reaction>
</comment>
<dbReference type="Gene3D" id="3.90.950.10">
    <property type="match status" value="1"/>
</dbReference>
<keyword evidence="8" id="KW-0464">Manganese</keyword>
<evidence type="ECO:0000256" key="1">
    <source>
        <dbReference type="ARBA" id="ARBA00001936"/>
    </source>
</evidence>
<dbReference type="PANTHER" id="PTHR34699:SF2">
    <property type="entry name" value="NON-CANONICAL PURINE NTP PHOSPHATASE_PRRC1 DOMAIN-CONTAINING PROTEIN"/>
    <property type="match status" value="1"/>
</dbReference>
<evidence type="ECO:0000313" key="15">
    <source>
        <dbReference type="Proteomes" id="UP001165060"/>
    </source>
</evidence>
<evidence type="ECO:0000256" key="5">
    <source>
        <dbReference type="ARBA" id="ARBA00022801"/>
    </source>
</evidence>
<comment type="cofactor">
    <cofactor evidence="2">
        <name>Mg(2+)</name>
        <dbReference type="ChEBI" id="CHEBI:18420"/>
    </cofactor>
</comment>
<dbReference type="InterPro" id="IPR050299">
    <property type="entry name" value="YjjX_NTPase"/>
</dbReference>
<protein>
    <recommendedName>
        <fullName evidence="9">inosine/xanthosine triphosphatase</fullName>
        <ecNumber evidence="9">3.6.1.73</ecNumber>
    </recommendedName>
</protein>
<evidence type="ECO:0000256" key="10">
    <source>
        <dbReference type="ARBA" id="ARBA00048174"/>
    </source>
</evidence>
<proteinExistence type="predicted"/>
<keyword evidence="7" id="KW-0546">Nucleotide metabolism</keyword>
<comment type="caution">
    <text evidence="14">The sequence shown here is derived from an EMBL/GenBank/DDBJ whole genome shotgun (WGS) entry which is preliminary data.</text>
</comment>
<reference evidence="14 15" key="1">
    <citation type="journal article" date="2023" name="Commun. Biol.">
        <title>Genome analysis of Parmales, the sister group of diatoms, reveals the evolutionary specialization of diatoms from phago-mixotrophs to photoautotrophs.</title>
        <authorList>
            <person name="Ban H."/>
            <person name="Sato S."/>
            <person name="Yoshikawa S."/>
            <person name="Yamada K."/>
            <person name="Nakamura Y."/>
            <person name="Ichinomiya M."/>
            <person name="Sato N."/>
            <person name="Blanc-Mathieu R."/>
            <person name="Endo H."/>
            <person name="Kuwata A."/>
            <person name="Ogata H."/>
        </authorList>
    </citation>
    <scope>NUCLEOTIDE SEQUENCE [LARGE SCALE GENOMIC DNA]</scope>
</reference>
<dbReference type="PANTHER" id="PTHR34699">
    <property type="match status" value="1"/>
</dbReference>
<dbReference type="EC" id="3.6.1.73" evidence="9"/>
<evidence type="ECO:0000259" key="13">
    <source>
        <dbReference type="Pfam" id="PF01931"/>
    </source>
</evidence>
<evidence type="ECO:0000256" key="12">
    <source>
        <dbReference type="SAM" id="MobiDB-lite"/>
    </source>
</evidence>
<keyword evidence="4" id="KW-0547">Nucleotide-binding</keyword>
<evidence type="ECO:0000256" key="7">
    <source>
        <dbReference type="ARBA" id="ARBA00023080"/>
    </source>
</evidence>
<keyword evidence="6" id="KW-0460">Magnesium</keyword>
<dbReference type="Proteomes" id="UP001165060">
    <property type="component" value="Unassembled WGS sequence"/>
</dbReference>
<keyword evidence="3" id="KW-0479">Metal-binding</keyword>
<organism evidence="14 15">
    <name type="scientific">Tetraparma gracilis</name>
    <dbReference type="NCBI Taxonomy" id="2962635"/>
    <lineage>
        <taxon>Eukaryota</taxon>
        <taxon>Sar</taxon>
        <taxon>Stramenopiles</taxon>
        <taxon>Ochrophyta</taxon>
        <taxon>Bolidophyceae</taxon>
        <taxon>Parmales</taxon>
        <taxon>Triparmaceae</taxon>
        <taxon>Tetraparma</taxon>
    </lineage>
</organism>
<evidence type="ECO:0000256" key="4">
    <source>
        <dbReference type="ARBA" id="ARBA00022741"/>
    </source>
</evidence>
<keyword evidence="5" id="KW-0378">Hydrolase</keyword>
<feature type="region of interest" description="Disordered" evidence="12">
    <location>
        <begin position="1"/>
        <end position="28"/>
    </location>
</feature>
<evidence type="ECO:0000313" key="14">
    <source>
        <dbReference type="EMBL" id="GMI25606.1"/>
    </source>
</evidence>
<name>A0ABQ6MG52_9STRA</name>
<evidence type="ECO:0000256" key="2">
    <source>
        <dbReference type="ARBA" id="ARBA00001946"/>
    </source>
</evidence>
<evidence type="ECO:0000256" key="3">
    <source>
        <dbReference type="ARBA" id="ARBA00022723"/>
    </source>
</evidence>
<dbReference type="EMBL" id="BRYB01004097">
    <property type="protein sequence ID" value="GMI25606.1"/>
    <property type="molecule type" value="Genomic_DNA"/>
</dbReference>
<comment type="cofactor">
    <cofactor evidence="1">
        <name>Mn(2+)</name>
        <dbReference type="ChEBI" id="CHEBI:29035"/>
    </cofactor>
</comment>
<dbReference type="InterPro" id="IPR026533">
    <property type="entry name" value="NTPase/PRRC1"/>
</dbReference>
<evidence type="ECO:0000256" key="11">
    <source>
        <dbReference type="ARBA" id="ARBA00048781"/>
    </source>
</evidence>
<accession>A0ABQ6MG52</accession>
<dbReference type="InterPro" id="IPR029001">
    <property type="entry name" value="ITPase-like_fam"/>
</dbReference>
<keyword evidence="15" id="KW-1185">Reference proteome</keyword>
<evidence type="ECO:0000256" key="8">
    <source>
        <dbReference type="ARBA" id="ARBA00023211"/>
    </source>
</evidence>
<evidence type="ECO:0000256" key="9">
    <source>
        <dbReference type="ARBA" id="ARBA00038901"/>
    </source>
</evidence>
<dbReference type="Pfam" id="PF01931">
    <property type="entry name" value="NTPase_I-T"/>
    <property type="match status" value="1"/>
</dbReference>
<comment type="catalytic activity">
    <reaction evidence="10">
        <text>ITP + H2O = IDP + phosphate + H(+)</text>
        <dbReference type="Rhea" id="RHEA:28330"/>
        <dbReference type="ChEBI" id="CHEBI:15377"/>
        <dbReference type="ChEBI" id="CHEBI:15378"/>
        <dbReference type="ChEBI" id="CHEBI:43474"/>
        <dbReference type="ChEBI" id="CHEBI:58280"/>
        <dbReference type="ChEBI" id="CHEBI:61402"/>
        <dbReference type="EC" id="3.6.1.73"/>
    </reaction>
</comment>
<dbReference type="SUPFAM" id="SSF52972">
    <property type="entry name" value="ITPase-like"/>
    <property type="match status" value="1"/>
</dbReference>